<dbReference type="InterPro" id="IPR006145">
    <property type="entry name" value="PsdUridine_synth_RsuA/RluA"/>
</dbReference>
<reference evidence="11 12" key="1">
    <citation type="submission" date="2020-08" db="EMBL/GenBank/DDBJ databases">
        <title>Genome public.</title>
        <authorList>
            <person name="Liu C."/>
            <person name="Sun Q."/>
        </authorList>
    </citation>
    <scope>NUCLEOTIDE SEQUENCE [LARGE SCALE GENOMIC DNA]</scope>
    <source>
        <strain evidence="11 12">M29</strain>
    </source>
</reference>
<dbReference type="InterPro" id="IPR036986">
    <property type="entry name" value="S4_RNA-bd_sf"/>
</dbReference>
<dbReference type="Pfam" id="PF00849">
    <property type="entry name" value="PseudoU_synth_2"/>
    <property type="match status" value="1"/>
</dbReference>
<evidence type="ECO:0000256" key="6">
    <source>
        <dbReference type="ARBA" id="ARBA00023235"/>
    </source>
</evidence>
<dbReference type="EC" id="5.4.99.-" evidence="8"/>
<protein>
    <recommendedName>
        <fullName evidence="8">Pseudouridine synthase</fullName>
        <ecNumber evidence="8">5.4.99.-</ecNumber>
    </recommendedName>
</protein>
<dbReference type="InterPro" id="IPR006225">
    <property type="entry name" value="PsdUridine_synth_RluC/D"/>
</dbReference>
<evidence type="ECO:0000256" key="8">
    <source>
        <dbReference type="RuleBase" id="RU362028"/>
    </source>
</evidence>
<feature type="domain" description="Pseudouridine synthase RsuA/RluA-like" evidence="9">
    <location>
        <begin position="92"/>
        <end position="249"/>
    </location>
</feature>
<comment type="similarity">
    <text evidence="4 8">Belongs to the pseudouridine synthase RluA family.</text>
</comment>
<dbReference type="NCBIfam" id="TIGR00005">
    <property type="entry name" value="rluA_subfam"/>
    <property type="match status" value="1"/>
</dbReference>
<evidence type="ECO:0000259" key="10">
    <source>
        <dbReference type="Pfam" id="PF01479"/>
    </source>
</evidence>
<comment type="catalytic activity">
    <reaction evidence="1 8">
        <text>a uridine in RNA = a pseudouridine in RNA</text>
        <dbReference type="Rhea" id="RHEA:48348"/>
        <dbReference type="Rhea" id="RHEA-COMP:12068"/>
        <dbReference type="Rhea" id="RHEA-COMP:12069"/>
        <dbReference type="ChEBI" id="CHEBI:65314"/>
        <dbReference type="ChEBI" id="CHEBI:65315"/>
    </reaction>
</comment>
<evidence type="ECO:0000313" key="11">
    <source>
        <dbReference type="EMBL" id="MBC5778663.1"/>
    </source>
</evidence>
<evidence type="ECO:0000256" key="3">
    <source>
        <dbReference type="ARBA" id="ARBA00002876"/>
    </source>
</evidence>
<name>A0ABR7IF72_9FIRM</name>
<evidence type="ECO:0000259" key="9">
    <source>
        <dbReference type="Pfam" id="PF00849"/>
    </source>
</evidence>
<proteinExistence type="inferred from homology"/>
<comment type="caution">
    <text evidence="11">The sequence shown here is derived from an EMBL/GenBank/DDBJ whole genome shotgun (WGS) entry which is preliminary data.</text>
</comment>
<gene>
    <name evidence="11" type="ORF">H8Z82_03115</name>
</gene>
<accession>A0ABR7IF72</accession>
<dbReference type="Proteomes" id="UP000649826">
    <property type="component" value="Unassembled WGS sequence"/>
</dbReference>
<dbReference type="EMBL" id="JACOQG010000003">
    <property type="protein sequence ID" value="MBC5778663.1"/>
    <property type="molecule type" value="Genomic_DNA"/>
</dbReference>
<comment type="function">
    <text evidence="3">Responsible for synthesis of pseudouridine from uracil at positions 955, 2504 and 2580 in 23S ribosomal RNA.</text>
</comment>
<dbReference type="PANTHER" id="PTHR21600:SF92">
    <property type="entry name" value="RIBOSOMAL LARGE SUBUNIT PSEUDOURIDINE SYNTHASE C"/>
    <property type="match status" value="1"/>
</dbReference>
<dbReference type="InterPro" id="IPR002942">
    <property type="entry name" value="S4_RNA-bd"/>
</dbReference>
<evidence type="ECO:0000256" key="7">
    <source>
        <dbReference type="PROSITE-ProRule" id="PRU00182"/>
    </source>
</evidence>
<evidence type="ECO:0000256" key="4">
    <source>
        <dbReference type="ARBA" id="ARBA00010876"/>
    </source>
</evidence>
<keyword evidence="7" id="KW-0694">RNA-binding</keyword>
<dbReference type="CDD" id="cd02869">
    <property type="entry name" value="PseudoU_synth_RluA_like"/>
    <property type="match status" value="1"/>
</dbReference>
<dbReference type="Pfam" id="PF01479">
    <property type="entry name" value="S4"/>
    <property type="match status" value="1"/>
</dbReference>
<evidence type="ECO:0000256" key="5">
    <source>
        <dbReference type="ARBA" id="ARBA00022552"/>
    </source>
</evidence>
<evidence type="ECO:0000256" key="1">
    <source>
        <dbReference type="ARBA" id="ARBA00000073"/>
    </source>
</evidence>
<dbReference type="PANTHER" id="PTHR21600">
    <property type="entry name" value="MITOCHONDRIAL RNA PSEUDOURIDINE SYNTHASE"/>
    <property type="match status" value="1"/>
</dbReference>
<evidence type="ECO:0000256" key="2">
    <source>
        <dbReference type="ARBA" id="ARBA00000381"/>
    </source>
</evidence>
<evidence type="ECO:0000313" key="12">
    <source>
        <dbReference type="Proteomes" id="UP000649826"/>
    </source>
</evidence>
<dbReference type="Gene3D" id="3.30.2350.10">
    <property type="entry name" value="Pseudouridine synthase"/>
    <property type="match status" value="1"/>
</dbReference>
<sequence length="341" mass="38577">MKELIIKENEAGQRFDKYLAKVLKEAPKSFFYKMLRKKNITLNGKKATGNEKLLEGDTVKFFLSDETFEKFAGNTQVPRAYCHLDVVYEDKDIIIINKPAGMLSQPADDGQPSLVEYVTGYLLKKGELTEEQLKTFRPSVCNRLDRNTSGLVCAGKSLAGLQFLSGIFHDRSLHKYYLCLVKGRLEKGEHIKGYLHKNKKTNKVTVSEKQFEDSLPIETGYRPLGSNGRVTLLEVELITGRTHQIRAHLGSIGHPLLGDAKYGDRDFNRAYTKFGVRNQLLHAYKLEIPQTGQTFLAKVPQLFENILNEEHLEGSYYENLEISVGVCQDDHPSSGDRNCGQ</sequence>
<keyword evidence="5" id="KW-0698">rRNA processing</keyword>
<dbReference type="SUPFAM" id="SSF55120">
    <property type="entry name" value="Pseudouridine synthase"/>
    <property type="match status" value="1"/>
</dbReference>
<dbReference type="Gene3D" id="3.10.290.10">
    <property type="entry name" value="RNA-binding S4 domain"/>
    <property type="match status" value="1"/>
</dbReference>
<keyword evidence="6 8" id="KW-0413">Isomerase</keyword>
<dbReference type="InterPro" id="IPR050188">
    <property type="entry name" value="RluA_PseudoU_synthase"/>
</dbReference>
<dbReference type="RefSeq" id="WP_186994208.1">
    <property type="nucleotide sequence ID" value="NZ_JACOQG010000003.1"/>
</dbReference>
<dbReference type="CDD" id="cd00165">
    <property type="entry name" value="S4"/>
    <property type="match status" value="1"/>
</dbReference>
<dbReference type="PROSITE" id="PS50889">
    <property type="entry name" value="S4"/>
    <property type="match status" value="1"/>
</dbReference>
<dbReference type="InterPro" id="IPR020103">
    <property type="entry name" value="PsdUridine_synth_cat_dom_sf"/>
</dbReference>
<comment type="catalytic activity">
    <reaction evidence="2">
        <text>uridine(955/2504/2580) in 23S rRNA = pseudouridine(955/2504/2580) in 23S rRNA</text>
        <dbReference type="Rhea" id="RHEA:42528"/>
        <dbReference type="Rhea" id="RHEA-COMP:10099"/>
        <dbReference type="Rhea" id="RHEA-COMP:10100"/>
        <dbReference type="ChEBI" id="CHEBI:65314"/>
        <dbReference type="ChEBI" id="CHEBI:65315"/>
        <dbReference type="EC" id="5.4.99.24"/>
    </reaction>
</comment>
<keyword evidence="12" id="KW-1185">Reference proteome</keyword>
<feature type="domain" description="RNA-binding S4" evidence="10">
    <location>
        <begin position="13"/>
        <end position="59"/>
    </location>
</feature>
<organism evidence="11 12">
    <name type="scientific">Blautia difficilis</name>
    <dbReference type="NCBI Taxonomy" id="2763027"/>
    <lineage>
        <taxon>Bacteria</taxon>
        <taxon>Bacillati</taxon>
        <taxon>Bacillota</taxon>
        <taxon>Clostridia</taxon>
        <taxon>Lachnospirales</taxon>
        <taxon>Lachnospiraceae</taxon>
        <taxon>Blautia</taxon>
    </lineage>
</organism>